<feature type="region of interest" description="Disordered" evidence="2">
    <location>
        <begin position="384"/>
        <end position="403"/>
    </location>
</feature>
<dbReference type="KEGG" id="ssl:SS1G_13393"/>
<keyword evidence="5" id="KW-1185">Reference proteome</keyword>
<name>A7F713_SCLS1</name>
<evidence type="ECO:0000256" key="2">
    <source>
        <dbReference type="SAM" id="MobiDB-lite"/>
    </source>
</evidence>
<keyword evidence="1" id="KW-0175">Coiled coil</keyword>
<proteinExistence type="predicted"/>
<reference evidence="5" key="1">
    <citation type="journal article" date="2011" name="PLoS Genet.">
        <title>Genomic analysis of the necrotrophic fungal pathogens Sclerotinia sclerotiorum and Botrytis cinerea.</title>
        <authorList>
            <person name="Amselem J."/>
            <person name="Cuomo C.A."/>
            <person name="van Kan J.A."/>
            <person name="Viaud M."/>
            <person name="Benito E.P."/>
            <person name="Couloux A."/>
            <person name="Coutinho P.M."/>
            <person name="de Vries R.P."/>
            <person name="Dyer P.S."/>
            <person name="Fillinger S."/>
            <person name="Fournier E."/>
            <person name="Gout L."/>
            <person name="Hahn M."/>
            <person name="Kohn L."/>
            <person name="Lapalu N."/>
            <person name="Plummer K.M."/>
            <person name="Pradier J.M."/>
            <person name="Quevillon E."/>
            <person name="Sharon A."/>
            <person name="Simon A."/>
            <person name="ten Have A."/>
            <person name="Tudzynski B."/>
            <person name="Tudzynski P."/>
            <person name="Wincker P."/>
            <person name="Andrew M."/>
            <person name="Anthouard V."/>
            <person name="Beever R.E."/>
            <person name="Beffa R."/>
            <person name="Benoit I."/>
            <person name="Bouzid O."/>
            <person name="Brault B."/>
            <person name="Chen Z."/>
            <person name="Choquer M."/>
            <person name="Collemare J."/>
            <person name="Cotton P."/>
            <person name="Danchin E.G."/>
            <person name="Da Silva C."/>
            <person name="Gautier A."/>
            <person name="Giraud C."/>
            <person name="Giraud T."/>
            <person name="Gonzalez C."/>
            <person name="Grossetete S."/>
            <person name="Guldener U."/>
            <person name="Henrissat B."/>
            <person name="Howlett B.J."/>
            <person name="Kodira C."/>
            <person name="Kretschmer M."/>
            <person name="Lappartient A."/>
            <person name="Leroch M."/>
            <person name="Levis C."/>
            <person name="Mauceli E."/>
            <person name="Neuveglise C."/>
            <person name="Oeser B."/>
            <person name="Pearson M."/>
            <person name="Poulain J."/>
            <person name="Poussereau N."/>
            <person name="Quesneville H."/>
            <person name="Rascle C."/>
            <person name="Schumacher J."/>
            <person name="Segurens B."/>
            <person name="Sexton A."/>
            <person name="Silva E."/>
            <person name="Sirven C."/>
            <person name="Soanes D.M."/>
            <person name="Talbot N.J."/>
            <person name="Templeton M."/>
            <person name="Yandava C."/>
            <person name="Yarden O."/>
            <person name="Zeng Q."/>
            <person name="Rollins J.A."/>
            <person name="Lebrun M.H."/>
            <person name="Dickman M."/>
        </authorList>
    </citation>
    <scope>NUCLEOTIDE SEQUENCE [LARGE SCALE GENOMIC DNA]</scope>
    <source>
        <strain evidence="5">ATCC 18683 / 1980 / Ss-1</strain>
    </source>
</reference>
<organism evidence="4 5">
    <name type="scientific">Sclerotinia sclerotiorum (strain ATCC 18683 / 1980 / Ss-1)</name>
    <name type="common">White mold</name>
    <name type="synonym">Whetzelinia sclerotiorum</name>
    <dbReference type="NCBI Taxonomy" id="665079"/>
    <lineage>
        <taxon>Eukaryota</taxon>
        <taxon>Fungi</taxon>
        <taxon>Dikarya</taxon>
        <taxon>Ascomycota</taxon>
        <taxon>Pezizomycotina</taxon>
        <taxon>Leotiomycetes</taxon>
        <taxon>Helotiales</taxon>
        <taxon>Sclerotiniaceae</taxon>
        <taxon>Sclerotinia</taxon>
    </lineage>
</organism>
<dbReference type="AlphaFoldDB" id="A7F713"/>
<evidence type="ECO:0000313" key="5">
    <source>
        <dbReference type="Proteomes" id="UP000001312"/>
    </source>
</evidence>
<dbReference type="Proteomes" id="UP000001312">
    <property type="component" value="Unassembled WGS sequence"/>
</dbReference>
<evidence type="ECO:0000259" key="3">
    <source>
        <dbReference type="Pfam" id="PF25545"/>
    </source>
</evidence>
<dbReference type="eggNOG" id="ENOG502RS92">
    <property type="taxonomic scope" value="Eukaryota"/>
</dbReference>
<feature type="domain" description="DUF7924" evidence="3">
    <location>
        <begin position="219"/>
        <end position="367"/>
    </location>
</feature>
<feature type="coiled-coil region" evidence="1">
    <location>
        <begin position="353"/>
        <end position="380"/>
    </location>
</feature>
<dbReference type="EMBL" id="CH476645">
    <property type="protein sequence ID" value="EDN98534.1"/>
    <property type="molecule type" value="Genomic_DNA"/>
</dbReference>
<gene>
    <name evidence="4" type="ORF">SS1G_13393</name>
</gene>
<evidence type="ECO:0000313" key="4">
    <source>
        <dbReference type="EMBL" id="EDN98534.1"/>
    </source>
</evidence>
<sequence length="564" mass="62890">MEPESKKPQHQANLTVIAAISYLGSNLPAPAGKHVSTTLVNQQSDELIVVSILTPYFFLEMLRHWKTQWDNEESLPEKSLLDKPQLPTTIWVHNTINQSQKPQIPRPGQGDQKKSISTTDTGFQDAAFNNGILNSENSKPHTNLEKSKVRINRTRDTVSPSESEYEIFAHKIRTAPNEQTVLLQTSSLLKDYGADNLRYGKVYNQAFTAFPKNVGFNTGISAPRPDMVEGLEMPEFDPFLVRQQLGGAAVPTSGTNAITLPHLAGEWKGPGKDMILVQAQAAHDGACMVYGRNKALSFLDSPDPTGHAFVSTFTIDGTILNTFAHYSSESQGQLNYHQYPISSSLLISSYEDFKKSRRRLRNLQDDAKEISERLRDELKATSVLAETDAAGTDGNSYDDEDGENPNNQLLAEYWSSFPTNDPYDSRQIPATNNLHAPPYASFQQISQDEHQNKGKLGEVPLEINDFEGTDLEDDKETVPFRKLKLRNNITITDSDDVDDITQNRKRSHVDLMVPDSEDDGFGRNGSGIPNKLHLPAIQNRRIGRQSSYFNYTVEPIDAGRGKVV</sequence>
<dbReference type="Pfam" id="PF25545">
    <property type="entry name" value="DUF7924"/>
    <property type="match status" value="1"/>
</dbReference>
<feature type="region of interest" description="Disordered" evidence="2">
    <location>
        <begin position="98"/>
        <end position="118"/>
    </location>
</feature>
<dbReference type="InParanoid" id="A7F713"/>
<dbReference type="GeneID" id="5481598"/>
<protein>
    <recommendedName>
        <fullName evidence="3">DUF7924 domain-containing protein</fullName>
    </recommendedName>
</protein>
<dbReference type="InterPro" id="IPR057684">
    <property type="entry name" value="DUF7924"/>
</dbReference>
<dbReference type="HOGENOM" id="CLU_483256_0_0_1"/>
<accession>A7F713</accession>
<evidence type="ECO:0000256" key="1">
    <source>
        <dbReference type="SAM" id="Coils"/>
    </source>
</evidence>
<dbReference type="RefSeq" id="XP_001585509.1">
    <property type="nucleotide sequence ID" value="XM_001585459.1"/>
</dbReference>